<comment type="caution">
    <text evidence="1">The sequence shown here is derived from an EMBL/GenBank/DDBJ whole genome shotgun (WGS) entry which is preliminary data.</text>
</comment>
<protein>
    <submittedName>
        <fullName evidence="1">Uncharacterized protein</fullName>
    </submittedName>
</protein>
<evidence type="ECO:0000313" key="2">
    <source>
        <dbReference type="Proteomes" id="UP000823941"/>
    </source>
</evidence>
<evidence type="ECO:0000313" key="1">
    <source>
        <dbReference type="EMBL" id="KAG7312148.1"/>
    </source>
</evidence>
<dbReference type="EMBL" id="JAHIBW010000003">
    <property type="protein sequence ID" value="KAG7312148.1"/>
    <property type="molecule type" value="Genomic_DNA"/>
</dbReference>
<dbReference type="Proteomes" id="UP000823941">
    <property type="component" value="Chromosome 3"/>
</dbReference>
<name>A0ABQ7R4E7_PLUXY</name>
<sequence length="99" mass="10886">MFVAKLASAFESIQQEANTTARPNFYSNCQNWRLLRSVYACVEEQDGDISVLVAQNELCGSRLTFGARFVAGKMCVSVCRQRSAAARRPAQPARAHTAS</sequence>
<accession>A0ABQ7R4E7</accession>
<keyword evidence="2" id="KW-1185">Reference proteome</keyword>
<proteinExistence type="predicted"/>
<reference evidence="1 2" key="1">
    <citation type="submission" date="2021-06" db="EMBL/GenBank/DDBJ databases">
        <title>A haploid diamondback moth (Plutella xylostella L.) genome assembly resolves 31 chromosomes and identifies a diamide resistance mutation.</title>
        <authorList>
            <person name="Ward C.M."/>
            <person name="Perry K.D."/>
            <person name="Baker G."/>
            <person name="Powis K."/>
            <person name="Heckel D.G."/>
            <person name="Baxter S.W."/>
        </authorList>
    </citation>
    <scope>NUCLEOTIDE SEQUENCE [LARGE SCALE GENOMIC DNA]</scope>
    <source>
        <strain evidence="1 2">LV</strain>
        <tissue evidence="1">Single pupa</tissue>
    </source>
</reference>
<organism evidence="1 2">
    <name type="scientific">Plutella xylostella</name>
    <name type="common">Diamondback moth</name>
    <name type="synonym">Plutella maculipennis</name>
    <dbReference type="NCBI Taxonomy" id="51655"/>
    <lineage>
        <taxon>Eukaryota</taxon>
        <taxon>Metazoa</taxon>
        <taxon>Ecdysozoa</taxon>
        <taxon>Arthropoda</taxon>
        <taxon>Hexapoda</taxon>
        <taxon>Insecta</taxon>
        <taxon>Pterygota</taxon>
        <taxon>Neoptera</taxon>
        <taxon>Endopterygota</taxon>
        <taxon>Lepidoptera</taxon>
        <taxon>Glossata</taxon>
        <taxon>Ditrysia</taxon>
        <taxon>Yponomeutoidea</taxon>
        <taxon>Plutellidae</taxon>
        <taxon>Plutella</taxon>
    </lineage>
</organism>
<gene>
    <name evidence="1" type="ORF">JYU34_001608</name>
</gene>